<accession>A0A438AE45</accession>
<dbReference type="EMBL" id="RQXX01000007">
    <property type="protein sequence ID" value="RVV96964.1"/>
    <property type="molecule type" value="Genomic_DNA"/>
</dbReference>
<dbReference type="Proteomes" id="UP000285908">
    <property type="component" value="Unassembled WGS sequence"/>
</dbReference>
<reference evidence="2 3" key="1">
    <citation type="submission" date="2018-11" db="EMBL/GenBank/DDBJ databases">
        <title>Mesobaculum littorinae gen. nov., sp. nov., isolated from Littorina scabra that represents a novel genus of the order Rhodobacteraceae.</title>
        <authorList>
            <person name="Li F."/>
        </authorList>
    </citation>
    <scope>NUCLEOTIDE SEQUENCE [LARGE SCALE GENOMIC DNA]</scope>
    <source>
        <strain evidence="2 3">M0103</strain>
    </source>
</reference>
<dbReference type="AlphaFoldDB" id="A0A438AE45"/>
<keyword evidence="3" id="KW-1185">Reference proteome</keyword>
<dbReference type="GO" id="GO:0004519">
    <property type="term" value="F:endonuclease activity"/>
    <property type="evidence" value="ECO:0007669"/>
    <property type="project" value="UniProtKB-KW"/>
</dbReference>
<feature type="domain" description="HNH nuclease" evidence="1">
    <location>
        <begin position="190"/>
        <end position="243"/>
    </location>
</feature>
<sequence length="310" mass="34578">MVKLVLLHKADSIYDDVPDDVYDFPRSYLKAIEDAVGDWVVYYEPVKAGPRGYFAVAKIERVIPKPGAEGRFLAMIEPGTFLSFDREVPRLVEGRPMEAALTEPDGTPKKGGAVQRAVRRLPEADFARIVNLGLPQELEQIEATRYDPQPAELGEGAEVFERPVLERLTRRPYREVAFRRKVREAYGYRCAMSGLMLRNGGGRPEVQAAHIRPVESQGSDSVRNGLALSGTLHWMFDRGLISVADDCETILVSHNKVPGDVVGRLLAPDGKLVRPEDPRNVPHPENLRWHRENVFGRSLPEGPAPWAGQG</sequence>
<dbReference type="RefSeq" id="WP_127907758.1">
    <property type="nucleotide sequence ID" value="NZ_RQXX01000007.1"/>
</dbReference>
<keyword evidence="2" id="KW-0540">Nuclease</keyword>
<evidence type="ECO:0000313" key="3">
    <source>
        <dbReference type="Proteomes" id="UP000285908"/>
    </source>
</evidence>
<protein>
    <submittedName>
        <fullName evidence="2">HNH endonuclease</fullName>
    </submittedName>
</protein>
<evidence type="ECO:0000313" key="2">
    <source>
        <dbReference type="EMBL" id="RVV96964.1"/>
    </source>
</evidence>
<proteinExistence type="predicted"/>
<organism evidence="2 3">
    <name type="scientific">Mesobaculum littorinae</name>
    <dbReference type="NCBI Taxonomy" id="2486419"/>
    <lineage>
        <taxon>Bacteria</taxon>
        <taxon>Pseudomonadati</taxon>
        <taxon>Pseudomonadota</taxon>
        <taxon>Alphaproteobacteria</taxon>
        <taxon>Rhodobacterales</taxon>
        <taxon>Roseobacteraceae</taxon>
        <taxon>Mesobaculum</taxon>
    </lineage>
</organism>
<comment type="caution">
    <text evidence="2">The sequence shown here is derived from an EMBL/GenBank/DDBJ whole genome shotgun (WGS) entry which is preliminary data.</text>
</comment>
<dbReference type="OrthoDB" id="7181882at2"/>
<gene>
    <name evidence="2" type="ORF">EKE94_16660</name>
</gene>
<keyword evidence="2" id="KW-0378">Hydrolase</keyword>
<evidence type="ECO:0000259" key="1">
    <source>
        <dbReference type="Pfam" id="PF13391"/>
    </source>
</evidence>
<keyword evidence="2" id="KW-0255">Endonuclease</keyword>
<name>A0A438AE45_9RHOB</name>
<dbReference type="Pfam" id="PF13391">
    <property type="entry name" value="HNH_2"/>
    <property type="match status" value="1"/>
</dbReference>
<dbReference type="InterPro" id="IPR003615">
    <property type="entry name" value="HNH_nuc"/>
</dbReference>